<evidence type="ECO:0000259" key="2">
    <source>
        <dbReference type="Pfam" id="PF04480"/>
    </source>
</evidence>
<feature type="region of interest" description="Disordered" evidence="1">
    <location>
        <begin position="1"/>
        <end position="20"/>
    </location>
</feature>
<gene>
    <name evidence="3" type="ORF">SAMN06273567_101443</name>
</gene>
<evidence type="ECO:0000313" key="4">
    <source>
        <dbReference type="Proteomes" id="UP000317484"/>
    </source>
</evidence>
<dbReference type="RefSeq" id="WP_142456708.1">
    <property type="nucleotide sequence ID" value="NZ_FXTJ01000001.1"/>
</dbReference>
<proteinExistence type="predicted"/>
<dbReference type="Pfam" id="PF04480">
    <property type="entry name" value="DUF559"/>
    <property type="match status" value="1"/>
</dbReference>
<dbReference type="SUPFAM" id="SSF52980">
    <property type="entry name" value="Restriction endonuclease-like"/>
    <property type="match status" value="1"/>
</dbReference>
<dbReference type="InterPro" id="IPR011335">
    <property type="entry name" value="Restrct_endonuc-II-like"/>
</dbReference>
<reference evidence="3 4" key="1">
    <citation type="submission" date="2017-05" db="EMBL/GenBank/DDBJ databases">
        <authorList>
            <person name="Varghese N."/>
            <person name="Submissions S."/>
        </authorList>
    </citation>
    <scope>NUCLEOTIDE SEQUENCE [LARGE SCALE GENOMIC DNA]</scope>
    <source>
        <strain evidence="3 4">DSM 46834</strain>
    </source>
</reference>
<keyword evidence="4" id="KW-1185">Reference proteome</keyword>
<dbReference type="EMBL" id="FXTJ01000001">
    <property type="protein sequence ID" value="SMO39870.1"/>
    <property type="molecule type" value="Genomic_DNA"/>
</dbReference>
<protein>
    <recommendedName>
        <fullName evidence="2">DUF559 domain-containing protein</fullName>
    </recommendedName>
</protein>
<organism evidence="3 4">
    <name type="scientific">Geodermatophilus aquaeductus</name>
    <dbReference type="NCBI Taxonomy" id="1564161"/>
    <lineage>
        <taxon>Bacteria</taxon>
        <taxon>Bacillati</taxon>
        <taxon>Actinomycetota</taxon>
        <taxon>Actinomycetes</taxon>
        <taxon>Geodermatophilales</taxon>
        <taxon>Geodermatophilaceae</taxon>
        <taxon>Geodermatophilus</taxon>
    </lineage>
</organism>
<accession>A0A521AZC8</accession>
<dbReference type="AlphaFoldDB" id="A0A521AZC8"/>
<evidence type="ECO:0000313" key="3">
    <source>
        <dbReference type="EMBL" id="SMO39870.1"/>
    </source>
</evidence>
<dbReference type="Proteomes" id="UP000317484">
    <property type="component" value="Unassembled WGS sequence"/>
</dbReference>
<evidence type="ECO:0000256" key="1">
    <source>
        <dbReference type="SAM" id="MobiDB-lite"/>
    </source>
</evidence>
<name>A0A521AZC8_9ACTN</name>
<sequence>MRSRRPSRITGPTTRAGARADGLTDRHLRDPALERLSRDTYLPRALADDVGARLAAVLLTAPATAVASHLTAAAMWGLHVPLQDRDDHRIDLTVPGRTRAESRRDRRIHRLPLDGDDVTTRWAQPVTSPARTWRDLAGILEPAALLAVTDQVVARHCPPSELERQLTRQPAGRGSARARVVLPLADPRAESPMESVLRWLVHVAGLPRPKLQVDVRDSGGFIGRADMAWPDRRLIVEFDGDLHRDRDVFVKDLRRQNRLVAAGWTVLRFTSADVLGRPDDVIAAIKAALR</sequence>
<dbReference type="Gene3D" id="3.40.960.10">
    <property type="entry name" value="VSR Endonuclease"/>
    <property type="match status" value="1"/>
</dbReference>
<feature type="domain" description="DUF559" evidence="2">
    <location>
        <begin position="226"/>
        <end position="289"/>
    </location>
</feature>
<dbReference type="InterPro" id="IPR007569">
    <property type="entry name" value="DUF559"/>
</dbReference>